<evidence type="ECO:0000313" key="5">
    <source>
        <dbReference type="Proteomes" id="UP000316852"/>
    </source>
</evidence>
<gene>
    <name evidence="4" type="ORF">E6K76_04420</name>
</gene>
<feature type="region of interest" description="Disordered" evidence="2">
    <location>
        <begin position="238"/>
        <end position="259"/>
    </location>
</feature>
<reference evidence="4 5" key="1">
    <citation type="journal article" date="2019" name="Nat. Microbiol.">
        <title>Mediterranean grassland soil C-N compound turnover is dependent on rainfall and depth, and is mediated by genomically divergent microorganisms.</title>
        <authorList>
            <person name="Diamond S."/>
            <person name="Andeer P.F."/>
            <person name="Li Z."/>
            <person name="Crits-Christoph A."/>
            <person name="Burstein D."/>
            <person name="Anantharaman K."/>
            <person name="Lane K.R."/>
            <person name="Thomas B.C."/>
            <person name="Pan C."/>
            <person name="Northen T.R."/>
            <person name="Banfield J.F."/>
        </authorList>
    </citation>
    <scope>NUCLEOTIDE SEQUENCE [LARGE SCALE GENOMIC DNA]</scope>
    <source>
        <strain evidence="4">WS_6</strain>
    </source>
</reference>
<name>A0A538T7C3_UNCEI</name>
<evidence type="ECO:0000256" key="2">
    <source>
        <dbReference type="SAM" id="MobiDB-lite"/>
    </source>
</evidence>
<dbReference type="PANTHER" id="PTHR47505:SF1">
    <property type="entry name" value="DNA UTILIZATION PROTEIN YHGH"/>
    <property type="match status" value="1"/>
</dbReference>
<feature type="domain" description="Phosphoribosyltransferase" evidence="3">
    <location>
        <begin position="148"/>
        <end position="235"/>
    </location>
</feature>
<sequence>MIPIQRAIHAGFRDLCDMLLDRRCPGCGGSPPRDREVCAACDGRVGRSGVALCLHCLHGDRAATLSERVCPAHGPGRLLLAGPAFEPPLDRIIHAFKYEGASALARWVGSLLPEPPGLREGIGREYVLVPVALHPARRAWRGFDQASLLARDASDRWGIPVVDALVRTRDHEPQARLDPERRRESMKGAFRVPKPAAISGRPVILLDDVATTGSTLLAAGEALDRAGAAWVLSLAASHGGDPARQGREISATLPRRGSL</sequence>
<dbReference type="Proteomes" id="UP000316852">
    <property type="component" value="Unassembled WGS sequence"/>
</dbReference>
<dbReference type="Pfam" id="PF00156">
    <property type="entry name" value="Pribosyltran"/>
    <property type="match status" value="1"/>
</dbReference>
<evidence type="ECO:0000313" key="4">
    <source>
        <dbReference type="EMBL" id="TMQ59531.1"/>
    </source>
</evidence>
<dbReference type="InterPro" id="IPR000836">
    <property type="entry name" value="PRTase_dom"/>
</dbReference>
<dbReference type="PANTHER" id="PTHR47505">
    <property type="entry name" value="DNA UTILIZATION PROTEIN YHGH"/>
    <property type="match status" value="1"/>
</dbReference>
<proteinExistence type="inferred from homology"/>
<dbReference type="AlphaFoldDB" id="A0A538T7C3"/>
<evidence type="ECO:0000256" key="1">
    <source>
        <dbReference type="ARBA" id="ARBA00008007"/>
    </source>
</evidence>
<dbReference type="InterPro" id="IPR051910">
    <property type="entry name" value="ComF/GntX_DNA_util-trans"/>
</dbReference>
<organism evidence="4 5">
    <name type="scientific">Eiseniibacteriota bacterium</name>
    <dbReference type="NCBI Taxonomy" id="2212470"/>
    <lineage>
        <taxon>Bacteria</taxon>
        <taxon>Candidatus Eiseniibacteriota</taxon>
    </lineage>
</organism>
<dbReference type="EMBL" id="VBOW01000021">
    <property type="protein sequence ID" value="TMQ59531.1"/>
    <property type="molecule type" value="Genomic_DNA"/>
</dbReference>
<dbReference type="CDD" id="cd06223">
    <property type="entry name" value="PRTases_typeI"/>
    <property type="match status" value="1"/>
</dbReference>
<evidence type="ECO:0000259" key="3">
    <source>
        <dbReference type="Pfam" id="PF00156"/>
    </source>
</evidence>
<protein>
    <submittedName>
        <fullName evidence="4">ComF family protein</fullName>
    </submittedName>
</protein>
<dbReference type="InterPro" id="IPR029057">
    <property type="entry name" value="PRTase-like"/>
</dbReference>
<comment type="similarity">
    <text evidence="1">Belongs to the ComF/GntX family.</text>
</comment>
<comment type="caution">
    <text evidence="4">The sequence shown here is derived from an EMBL/GenBank/DDBJ whole genome shotgun (WGS) entry which is preliminary data.</text>
</comment>
<dbReference type="Gene3D" id="3.40.50.2020">
    <property type="match status" value="1"/>
</dbReference>
<dbReference type="SUPFAM" id="SSF53271">
    <property type="entry name" value="PRTase-like"/>
    <property type="match status" value="1"/>
</dbReference>
<accession>A0A538T7C3</accession>